<evidence type="ECO:0000259" key="2">
    <source>
        <dbReference type="Pfam" id="PF11127"/>
    </source>
</evidence>
<keyword evidence="1" id="KW-1133">Transmembrane helix</keyword>
<gene>
    <name evidence="3" type="ORF">SAMN05421752_102324</name>
</gene>
<evidence type="ECO:0000313" key="3">
    <source>
        <dbReference type="EMBL" id="SIR76329.1"/>
    </source>
</evidence>
<evidence type="ECO:0000256" key="1">
    <source>
        <dbReference type="SAM" id="Phobius"/>
    </source>
</evidence>
<keyword evidence="1" id="KW-0812">Transmembrane</keyword>
<proteinExistence type="predicted"/>
<evidence type="ECO:0000313" key="4">
    <source>
        <dbReference type="Proteomes" id="UP000185936"/>
    </source>
</evidence>
<accession>A0A1N7DKD6</accession>
<feature type="domain" description="Inner membrane protein YgaP-like transmembrane" evidence="2">
    <location>
        <begin position="48"/>
        <end position="119"/>
    </location>
</feature>
<protein>
    <recommendedName>
        <fullName evidence="2">Inner membrane protein YgaP-like transmembrane domain-containing protein</fullName>
    </recommendedName>
</protein>
<feature type="transmembrane region" description="Helical" evidence="1">
    <location>
        <begin position="58"/>
        <end position="76"/>
    </location>
</feature>
<name>A0A1N7DKD6_9EURY</name>
<feature type="transmembrane region" description="Helical" evidence="1">
    <location>
        <begin position="82"/>
        <end position="102"/>
    </location>
</feature>
<keyword evidence="1" id="KW-0472">Membrane</keyword>
<reference evidence="4" key="1">
    <citation type="submission" date="2017-01" db="EMBL/GenBank/DDBJ databases">
        <authorList>
            <person name="Varghese N."/>
            <person name="Submissions S."/>
        </authorList>
    </citation>
    <scope>NUCLEOTIDE SEQUENCE [LARGE SCALE GENOMIC DNA]</scope>
    <source>
        <strain evidence="4">type strain: HArc-</strain>
    </source>
</reference>
<dbReference type="EMBL" id="FTNR01000002">
    <property type="protein sequence ID" value="SIR76329.1"/>
    <property type="molecule type" value="Genomic_DNA"/>
</dbReference>
<dbReference type="Pfam" id="PF11127">
    <property type="entry name" value="YgaP-like_TM"/>
    <property type="match status" value="1"/>
</dbReference>
<organism evidence="3 4">
    <name type="scientific">Natronorubrum thiooxidans</name>
    <dbReference type="NCBI Taxonomy" id="308853"/>
    <lineage>
        <taxon>Archaea</taxon>
        <taxon>Methanobacteriati</taxon>
        <taxon>Methanobacteriota</taxon>
        <taxon>Stenosarchaea group</taxon>
        <taxon>Halobacteria</taxon>
        <taxon>Halobacteriales</taxon>
        <taxon>Natrialbaceae</taxon>
        <taxon>Natronorubrum</taxon>
    </lineage>
</organism>
<keyword evidence="4" id="KW-1185">Reference proteome</keyword>
<dbReference type="Proteomes" id="UP000185936">
    <property type="component" value="Unassembled WGS sequence"/>
</dbReference>
<sequence>MGRSKTRLRHVFRTRARKIDHDIRNVFCSNASVGAVSRRQLDGVVVVKKNVGKTEKTVRLLGGLAFVGASMATIAFGESLGAGRQGLIAAAMLLVAAVLLASAGAQTCPANRVLGRDTYDGDRSEDD</sequence>
<dbReference type="InterPro" id="IPR021309">
    <property type="entry name" value="YgaP-like_TM"/>
</dbReference>
<dbReference type="AlphaFoldDB" id="A0A1N7DKD6"/>